<dbReference type="InterPro" id="IPR029044">
    <property type="entry name" value="Nucleotide-diphossugar_trans"/>
</dbReference>
<keyword evidence="2" id="KW-1003">Cell membrane</keyword>
<feature type="domain" description="Glycosyltransferase 2-like" evidence="10">
    <location>
        <begin position="6"/>
        <end position="109"/>
    </location>
</feature>
<evidence type="ECO:0000313" key="11">
    <source>
        <dbReference type="EMBL" id="UOE44332.1"/>
    </source>
</evidence>
<evidence type="ECO:0000256" key="2">
    <source>
        <dbReference type="ARBA" id="ARBA00022475"/>
    </source>
</evidence>
<proteinExistence type="inferred from homology"/>
<evidence type="ECO:0000256" key="5">
    <source>
        <dbReference type="ARBA" id="ARBA00023136"/>
    </source>
</evidence>
<dbReference type="InterPro" id="IPR001173">
    <property type="entry name" value="Glyco_trans_2-like"/>
</dbReference>
<accession>A0ABY4BYS3</accession>
<protein>
    <recommendedName>
        <fullName evidence="9">4,4'-diaponeurosporenoate glycosyltransferase</fullName>
    </recommendedName>
</protein>
<dbReference type="Gene3D" id="3.90.550.10">
    <property type="entry name" value="Spore Coat Polysaccharide Biosynthesis Protein SpsA, Chain A"/>
    <property type="match status" value="1"/>
</dbReference>
<comment type="similarity">
    <text evidence="8">Belongs to the glycosyltransferase 2 family. CrtQ subfamily.</text>
</comment>
<dbReference type="SUPFAM" id="SSF53448">
    <property type="entry name" value="Nucleotide-diphospho-sugar transferases"/>
    <property type="match status" value="1"/>
</dbReference>
<evidence type="ECO:0000256" key="8">
    <source>
        <dbReference type="ARBA" id="ARBA00038120"/>
    </source>
</evidence>
<dbReference type="GO" id="GO:0016757">
    <property type="term" value="F:glycosyltransferase activity"/>
    <property type="evidence" value="ECO:0007669"/>
    <property type="project" value="UniProtKB-KW"/>
</dbReference>
<evidence type="ECO:0000256" key="6">
    <source>
        <dbReference type="ARBA" id="ARBA00037281"/>
    </source>
</evidence>
<comment type="pathway">
    <text evidence="7">Carotenoid biosynthesis; staphyloxanthin biosynthesis; staphyloxanthin from farnesyl diphosphate: step 4/5.</text>
</comment>
<evidence type="ECO:0000256" key="7">
    <source>
        <dbReference type="ARBA" id="ARBA00037904"/>
    </source>
</evidence>
<keyword evidence="3 11" id="KW-0328">Glycosyltransferase</keyword>
<comment type="function">
    <text evidence="6">Catalyzes the glycosylation of 4,4'-diaponeurosporenoate, i.e. the esterification of glucose at the C1'' position with the carboxyl group of 4,4'-diaponeurosporenic acid, to form glycosyl-4,4'-diaponeurosporenoate. This is a step in the biosynthesis of staphyloxanthin, an orange pigment present in most staphylococci strains.</text>
</comment>
<keyword evidence="5" id="KW-0472">Membrane</keyword>
<dbReference type="Proteomes" id="UP000832097">
    <property type="component" value="Chromosome"/>
</dbReference>
<dbReference type="EMBL" id="CP094528">
    <property type="protein sequence ID" value="UOE44332.1"/>
    <property type="molecule type" value="Genomic_DNA"/>
</dbReference>
<evidence type="ECO:0000256" key="3">
    <source>
        <dbReference type="ARBA" id="ARBA00022676"/>
    </source>
</evidence>
<evidence type="ECO:0000313" key="12">
    <source>
        <dbReference type="Proteomes" id="UP000832097"/>
    </source>
</evidence>
<sequence length="289" mass="31136">MTARMSVVVPAHDEAAIIGRLLRRIVEGDPDGRIELVVVANGCTDDTARVAASVHPRVQVVELDEGSKIAALNAGDRAAVAFPRAYVDADVLISATTLLDLADALDRPDGPLVAAPGLHVDTSGASAAVRAYYRVWALSEYRGDGHIGSGVYAVSAAGRARWAEFPDVIADDRFVQQQFLREERLTLAHASFTVRAPRTFRAQLARATRIRTGNRELPASLQVAATAPASARYGALVRKVARRPRLWGSFAVYCVGYGVPIVRSRVDALLGRTTGWNRDETVRAEAART</sequence>
<gene>
    <name evidence="11" type="ORF">MTO99_00615</name>
</gene>
<evidence type="ECO:0000259" key="10">
    <source>
        <dbReference type="Pfam" id="PF00535"/>
    </source>
</evidence>
<reference evidence="11 12" key="1">
    <citation type="submission" date="2022-03" db="EMBL/GenBank/DDBJ databases">
        <title>Mucilaginibacter sp. isolated from the gut of Protaetia brevitarsis seulensis larvae.</title>
        <authorList>
            <person name="Won M."/>
            <person name="Kim S.-J."/>
            <person name="Kwon S.-W."/>
        </authorList>
    </citation>
    <scope>NUCLEOTIDE SEQUENCE [LARGE SCALE GENOMIC DNA]</scope>
    <source>
        <strain evidence="11 12">CFWR-12</strain>
    </source>
</reference>
<organism evidence="11 12">
    <name type="scientific">Agromyces larvae</name>
    <dbReference type="NCBI Taxonomy" id="2929802"/>
    <lineage>
        <taxon>Bacteria</taxon>
        <taxon>Bacillati</taxon>
        <taxon>Actinomycetota</taxon>
        <taxon>Actinomycetes</taxon>
        <taxon>Micrococcales</taxon>
        <taxon>Microbacteriaceae</taxon>
        <taxon>Agromyces</taxon>
    </lineage>
</organism>
<dbReference type="PANTHER" id="PTHR43646:SF2">
    <property type="entry name" value="GLYCOSYLTRANSFERASE 2-LIKE DOMAIN-CONTAINING PROTEIN"/>
    <property type="match status" value="1"/>
</dbReference>
<dbReference type="Pfam" id="PF00535">
    <property type="entry name" value="Glycos_transf_2"/>
    <property type="match status" value="1"/>
</dbReference>
<comment type="subcellular location">
    <subcellularLocation>
        <location evidence="1">Cell membrane</location>
    </subcellularLocation>
</comment>
<dbReference type="PANTHER" id="PTHR43646">
    <property type="entry name" value="GLYCOSYLTRANSFERASE"/>
    <property type="match status" value="1"/>
</dbReference>
<dbReference type="RefSeq" id="WP_243556065.1">
    <property type="nucleotide sequence ID" value="NZ_CP094528.1"/>
</dbReference>
<keyword evidence="12" id="KW-1185">Reference proteome</keyword>
<evidence type="ECO:0000256" key="9">
    <source>
        <dbReference type="ARBA" id="ARBA00040345"/>
    </source>
</evidence>
<keyword evidence="4 11" id="KW-0808">Transferase</keyword>
<evidence type="ECO:0000256" key="4">
    <source>
        <dbReference type="ARBA" id="ARBA00022679"/>
    </source>
</evidence>
<name>A0ABY4BYS3_9MICO</name>
<evidence type="ECO:0000256" key="1">
    <source>
        <dbReference type="ARBA" id="ARBA00004236"/>
    </source>
</evidence>